<name>A0A398DIQ1_9BACT</name>
<feature type="transmembrane region" description="Helical" evidence="5">
    <location>
        <begin position="126"/>
        <end position="145"/>
    </location>
</feature>
<evidence type="ECO:0000313" key="9">
    <source>
        <dbReference type="Proteomes" id="UP000265724"/>
    </source>
</evidence>
<evidence type="ECO:0000256" key="3">
    <source>
        <dbReference type="ARBA" id="ARBA00022989"/>
    </source>
</evidence>
<organism evidence="7 10">
    <name type="scientific">Candidatus Cryosericum hinesii</name>
    <dbReference type="NCBI Taxonomy" id="2290915"/>
    <lineage>
        <taxon>Bacteria</taxon>
        <taxon>Pseudomonadati</taxon>
        <taxon>Caldisericota/Cryosericota group</taxon>
        <taxon>Candidatus Cryosericota</taxon>
        <taxon>Candidatus Cryosericia</taxon>
        <taxon>Candidatus Cryosericales</taxon>
        <taxon>Candidatus Cryosericaceae</taxon>
        <taxon>Candidatus Cryosericum</taxon>
    </lineage>
</organism>
<proteinExistence type="predicted"/>
<evidence type="ECO:0000256" key="5">
    <source>
        <dbReference type="SAM" id="Phobius"/>
    </source>
</evidence>
<comment type="caution">
    <text evidence="7">The sequence shown here is derived from an EMBL/GenBank/DDBJ whole genome shotgun (WGS) entry which is preliminary data.</text>
</comment>
<keyword evidence="9" id="KW-1185">Reference proteome</keyword>
<evidence type="ECO:0000256" key="4">
    <source>
        <dbReference type="ARBA" id="ARBA00023136"/>
    </source>
</evidence>
<gene>
    <name evidence="8" type="ORF">SMC2_04885</name>
    <name evidence="7" type="ORF">SMC3_03765</name>
</gene>
<evidence type="ECO:0000256" key="2">
    <source>
        <dbReference type="ARBA" id="ARBA00022692"/>
    </source>
</evidence>
<evidence type="ECO:0000259" key="6">
    <source>
        <dbReference type="Pfam" id="PF04932"/>
    </source>
</evidence>
<feature type="domain" description="O-antigen ligase-related" evidence="6">
    <location>
        <begin position="209"/>
        <end position="342"/>
    </location>
</feature>
<dbReference type="AlphaFoldDB" id="A0A398DIQ1"/>
<feature type="transmembrane region" description="Helical" evidence="5">
    <location>
        <begin position="363"/>
        <end position="380"/>
    </location>
</feature>
<keyword evidence="4 5" id="KW-0472">Membrane</keyword>
<reference evidence="9 10" key="1">
    <citation type="submission" date="2018-09" db="EMBL/GenBank/DDBJ databases">
        <title>Discovery and Ecogenomic Context for Candidatus Cryosericales, a Global Caldiserica Order Active in Thawing Permafrost.</title>
        <authorList>
            <person name="Martinez M.A."/>
            <person name="Woodcroft B.J."/>
            <person name="Ignacio Espinoza J.C."/>
            <person name="Zayed A."/>
            <person name="Singleton C.M."/>
            <person name="Boyd J."/>
            <person name="Li Y.-F."/>
            <person name="Purvine S."/>
            <person name="Maughan H."/>
            <person name="Hodgkins S.B."/>
            <person name="Anderson D."/>
            <person name="Sederholm M."/>
            <person name="Temperton B."/>
            <person name="Saleska S.R."/>
            <person name="Tyson G.W."/>
            <person name="Rich V.I."/>
        </authorList>
    </citation>
    <scope>NUCLEOTIDE SEQUENCE [LARGE SCALE GENOMIC DNA]</scope>
    <source>
        <strain evidence="8 9">SMC2</strain>
        <strain evidence="7 10">SMC3</strain>
    </source>
</reference>
<evidence type="ECO:0000313" key="8">
    <source>
        <dbReference type="EMBL" id="RIE13698.1"/>
    </source>
</evidence>
<dbReference type="EMBL" id="QXIX01000037">
    <property type="protein sequence ID" value="RIE13698.1"/>
    <property type="molecule type" value="Genomic_DNA"/>
</dbReference>
<feature type="transmembrane region" description="Helical" evidence="5">
    <location>
        <begin position="12"/>
        <end position="29"/>
    </location>
</feature>
<sequence>MNLNSTRRRLAARVFLLLVAYYPLVNWAIRKANFPLANLWEEIMLLVFLALAVATSWRKIGRLVASPVVLTALLFLSATLLGYAANTYYVGAYIQEARLAFEPFMAFVILFLLVDGNAAGLLREMIPHLVVTATMVALIGVYQYVRKVPIPAQWLDKATERGVISTRAFSLFGSPNVLAGYLEAIIPLGVYMVLVRTRWYERAIAAGCVLVMGCGFLLTLTRAAWLSAAGSYLVGLLILNPVVAAVFAAAGAGILIAVPTFRLRMTNLLSSAYVDKSNNLGRLFRWRQAFVNLTDHPLLGSGFGTFGGSAAQKYGYFTGISMDSVWIRVLAETGMVGFALYVSWLSSAFACVATRFFRSKDKLWLFASVGLLALLINLFTDNLLDSWAITLVMWSLFALGAVPEAGE</sequence>
<evidence type="ECO:0000256" key="1">
    <source>
        <dbReference type="ARBA" id="ARBA00004141"/>
    </source>
</evidence>
<keyword evidence="2 5" id="KW-0812">Transmembrane</keyword>
<dbReference type="EMBL" id="QXIW01000021">
    <property type="protein sequence ID" value="RIE13669.1"/>
    <property type="molecule type" value="Genomic_DNA"/>
</dbReference>
<feature type="transmembrane region" description="Helical" evidence="5">
    <location>
        <begin position="35"/>
        <end position="57"/>
    </location>
</feature>
<feature type="transmembrane region" description="Helical" evidence="5">
    <location>
        <begin position="387"/>
        <end position="406"/>
    </location>
</feature>
<dbReference type="Proteomes" id="UP000265724">
    <property type="component" value="Unassembled WGS sequence"/>
</dbReference>
<feature type="transmembrane region" description="Helical" evidence="5">
    <location>
        <begin position="178"/>
        <end position="196"/>
    </location>
</feature>
<dbReference type="PANTHER" id="PTHR37422:SF22">
    <property type="entry name" value="SLR1515 PROTEIN"/>
    <property type="match status" value="1"/>
</dbReference>
<feature type="transmembrane region" description="Helical" evidence="5">
    <location>
        <begin position="97"/>
        <end position="114"/>
    </location>
</feature>
<feature type="transmembrane region" description="Helical" evidence="5">
    <location>
        <begin position="64"/>
        <end position="85"/>
    </location>
</feature>
<dbReference type="PANTHER" id="PTHR37422">
    <property type="entry name" value="TEICHURONIC ACID BIOSYNTHESIS PROTEIN TUAE"/>
    <property type="match status" value="1"/>
</dbReference>
<comment type="subcellular location">
    <subcellularLocation>
        <location evidence="1">Membrane</location>
        <topology evidence="1">Multi-pass membrane protein</topology>
    </subcellularLocation>
</comment>
<protein>
    <recommendedName>
        <fullName evidence="6">O-antigen ligase-related domain-containing protein</fullName>
    </recommendedName>
</protein>
<dbReference type="Proteomes" id="UP000266042">
    <property type="component" value="Unassembled WGS sequence"/>
</dbReference>
<dbReference type="InterPro" id="IPR007016">
    <property type="entry name" value="O-antigen_ligase-rel_domated"/>
</dbReference>
<feature type="transmembrane region" description="Helical" evidence="5">
    <location>
        <begin position="203"/>
        <end position="225"/>
    </location>
</feature>
<evidence type="ECO:0000313" key="7">
    <source>
        <dbReference type="EMBL" id="RIE13669.1"/>
    </source>
</evidence>
<dbReference type="GO" id="GO:0016020">
    <property type="term" value="C:membrane"/>
    <property type="evidence" value="ECO:0007669"/>
    <property type="project" value="UniProtKB-SubCell"/>
</dbReference>
<keyword evidence="3 5" id="KW-1133">Transmembrane helix</keyword>
<dbReference type="Pfam" id="PF04932">
    <property type="entry name" value="Wzy_C"/>
    <property type="match status" value="1"/>
</dbReference>
<dbReference type="InterPro" id="IPR051533">
    <property type="entry name" value="WaaL-like"/>
</dbReference>
<evidence type="ECO:0000313" key="10">
    <source>
        <dbReference type="Proteomes" id="UP000266042"/>
    </source>
</evidence>
<feature type="transmembrane region" description="Helical" evidence="5">
    <location>
        <begin position="231"/>
        <end position="258"/>
    </location>
</feature>
<accession>A0A398DIQ1</accession>